<dbReference type="AlphaFoldDB" id="A0A8J3C6R7"/>
<comment type="caution">
    <text evidence="1">The sequence shown here is derived from an EMBL/GenBank/DDBJ whole genome shotgun (WGS) entry which is preliminary data.</text>
</comment>
<reference evidence="1" key="1">
    <citation type="journal article" date="2014" name="Int. J. Syst. Evol. Microbiol.">
        <title>Complete genome sequence of Corynebacterium casei LMG S-19264T (=DSM 44701T), isolated from a smear-ripened cheese.</title>
        <authorList>
            <consortium name="US DOE Joint Genome Institute (JGI-PGF)"/>
            <person name="Walter F."/>
            <person name="Albersmeier A."/>
            <person name="Kalinowski J."/>
            <person name="Ruckert C."/>
        </authorList>
    </citation>
    <scope>NUCLEOTIDE SEQUENCE</scope>
    <source>
        <strain evidence="1">CGMCC 4.5737</strain>
    </source>
</reference>
<sequence length="204" mass="22627">MPLAQNWPLESPPETQVEVAQELVELRAPLVIVRRTDEGDWLFDGPGDSSNQVAMMALVDVVNAWPHVGSLDELRSGQLALWDWAGNGWQIGVPVSPEQPPQGVDLDVEKWPGLGPDATAVVERAVVTGERPLTDIQRDEEGYSFVGPEQPADPKPEDYLLVPLSDAVRRWPHSLPVVLALEPGEGVEWHHDAQHWEGYRFTRG</sequence>
<proteinExistence type="predicted"/>
<reference evidence="1" key="2">
    <citation type="submission" date="2020-09" db="EMBL/GenBank/DDBJ databases">
        <authorList>
            <person name="Sun Q."/>
            <person name="Zhou Y."/>
        </authorList>
    </citation>
    <scope>NUCLEOTIDE SEQUENCE</scope>
    <source>
        <strain evidence="1">CGMCC 4.5737</strain>
    </source>
</reference>
<name>A0A8J3C6R7_9PSEU</name>
<evidence type="ECO:0000313" key="1">
    <source>
        <dbReference type="EMBL" id="GGM42178.1"/>
    </source>
</evidence>
<protein>
    <submittedName>
        <fullName evidence="1">Uncharacterized protein</fullName>
    </submittedName>
</protein>
<dbReference type="RefSeq" id="WP_189054621.1">
    <property type="nucleotide sequence ID" value="NZ_BMMK01000003.1"/>
</dbReference>
<evidence type="ECO:0000313" key="2">
    <source>
        <dbReference type="Proteomes" id="UP000637578"/>
    </source>
</evidence>
<dbReference type="EMBL" id="BMMK01000003">
    <property type="protein sequence ID" value="GGM42178.1"/>
    <property type="molecule type" value="Genomic_DNA"/>
</dbReference>
<gene>
    <name evidence="1" type="ORF">GCM10012275_11440</name>
</gene>
<keyword evidence="2" id="KW-1185">Reference proteome</keyword>
<organism evidence="1 2">
    <name type="scientific">Longimycelium tulufanense</name>
    <dbReference type="NCBI Taxonomy" id="907463"/>
    <lineage>
        <taxon>Bacteria</taxon>
        <taxon>Bacillati</taxon>
        <taxon>Actinomycetota</taxon>
        <taxon>Actinomycetes</taxon>
        <taxon>Pseudonocardiales</taxon>
        <taxon>Pseudonocardiaceae</taxon>
        <taxon>Longimycelium</taxon>
    </lineage>
</organism>
<dbReference type="Proteomes" id="UP000637578">
    <property type="component" value="Unassembled WGS sequence"/>
</dbReference>
<accession>A0A8J3C6R7</accession>